<evidence type="ECO:0000259" key="1">
    <source>
        <dbReference type="Pfam" id="PF05368"/>
    </source>
</evidence>
<accession>A0ABR8F5L5</accession>
<dbReference type="RefSeq" id="WP_190899415.1">
    <property type="nucleotide sequence ID" value="NZ_JACJTE010000088.1"/>
</dbReference>
<organism evidence="2 3">
    <name type="scientific">Nostoc linckia FACHB-391</name>
    <dbReference type="NCBI Taxonomy" id="2692906"/>
    <lineage>
        <taxon>Bacteria</taxon>
        <taxon>Bacillati</taxon>
        <taxon>Cyanobacteriota</taxon>
        <taxon>Cyanophyceae</taxon>
        <taxon>Nostocales</taxon>
        <taxon>Nostocaceae</taxon>
        <taxon>Nostoc</taxon>
    </lineage>
</organism>
<dbReference type="Gene3D" id="3.90.25.10">
    <property type="entry name" value="UDP-galactose 4-epimerase, domain 1"/>
    <property type="match status" value="1"/>
</dbReference>
<proteinExistence type="predicted"/>
<dbReference type="EMBL" id="JACJTE010000088">
    <property type="protein sequence ID" value="MBD2565468.1"/>
    <property type="molecule type" value="Genomic_DNA"/>
</dbReference>
<dbReference type="Proteomes" id="UP000604661">
    <property type="component" value="Unassembled WGS sequence"/>
</dbReference>
<gene>
    <name evidence="2" type="ORF">H6G95_33855</name>
</gene>
<dbReference type="InterPro" id="IPR008030">
    <property type="entry name" value="NmrA-like"/>
</dbReference>
<evidence type="ECO:0000313" key="3">
    <source>
        <dbReference type="Proteomes" id="UP000604661"/>
    </source>
</evidence>
<evidence type="ECO:0000313" key="2">
    <source>
        <dbReference type="EMBL" id="MBD2565468.1"/>
    </source>
</evidence>
<comment type="caution">
    <text evidence="2">The sequence shown here is derived from an EMBL/GenBank/DDBJ whole genome shotgun (WGS) entry which is preliminary data.</text>
</comment>
<name>A0ABR8F5L5_NOSLI</name>
<dbReference type="PANTHER" id="PTHR43162">
    <property type="match status" value="1"/>
</dbReference>
<dbReference type="InterPro" id="IPR036291">
    <property type="entry name" value="NAD(P)-bd_dom_sf"/>
</dbReference>
<dbReference type="PANTHER" id="PTHR43162:SF1">
    <property type="entry name" value="PRESTALK A DIFFERENTIATION PROTEIN A"/>
    <property type="match status" value="1"/>
</dbReference>
<dbReference type="Pfam" id="PF05368">
    <property type="entry name" value="NmrA"/>
    <property type="match status" value="1"/>
</dbReference>
<dbReference type="Gene3D" id="3.40.50.720">
    <property type="entry name" value="NAD(P)-binding Rossmann-like Domain"/>
    <property type="match status" value="1"/>
</dbReference>
<protein>
    <submittedName>
        <fullName evidence="2">SDR family oxidoreductase</fullName>
    </submittedName>
</protein>
<dbReference type="CDD" id="cd05269">
    <property type="entry name" value="TMR_SDR_a"/>
    <property type="match status" value="1"/>
</dbReference>
<feature type="domain" description="NmrA-like" evidence="1">
    <location>
        <begin position="3"/>
        <end position="245"/>
    </location>
</feature>
<reference evidence="2 3" key="1">
    <citation type="journal article" date="2020" name="ISME J.">
        <title>Comparative genomics reveals insights into cyanobacterial evolution and habitat adaptation.</title>
        <authorList>
            <person name="Chen M.Y."/>
            <person name="Teng W.K."/>
            <person name="Zhao L."/>
            <person name="Hu C.X."/>
            <person name="Zhou Y.K."/>
            <person name="Han B.P."/>
            <person name="Song L.R."/>
            <person name="Shu W.S."/>
        </authorList>
    </citation>
    <scope>NUCLEOTIDE SEQUENCE [LARGE SCALE GENOMIC DNA]</scope>
    <source>
        <strain evidence="2 3">FACHB-391</strain>
    </source>
</reference>
<sequence length="283" mass="31445">MLKILVTGATGNVGQEVLRLLLSQDCNVCAAVRNPKSAKQILGSNIQSVPFDFNNPDTFAHAFEKVNKLFLVRPPALANVRKQIAPALDAAKLAGIEHIVFLSILGAERNPFVPHSKIERYIEQLGIPATFLRGSFFMQNLNTTHLEDIKTRGELLMPAGNGKTSFIDVRDIAAVAVRTLIEDGHQSRAYALTGAEALTYYEVADILTSVLGKRVRYNPYAPKFVRQMRSSGLPMDFVLVMVAIYTTARLGLAGNITSDTEQLLNRSPLTIRQYVEDYRHFWL</sequence>
<dbReference type="InterPro" id="IPR051604">
    <property type="entry name" value="Ergot_Alk_Oxidoreductase"/>
</dbReference>
<keyword evidence="3" id="KW-1185">Reference proteome</keyword>
<dbReference type="SUPFAM" id="SSF51735">
    <property type="entry name" value="NAD(P)-binding Rossmann-fold domains"/>
    <property type="match status" value="1"/>
</dbReference>